<dbReference type="InterPro" id="IPR003764">
    <property type="entry name" value="GlcNAc_6-P_deAcase"/>
</dbReference>
<evidence type="ECO:0000313" key="9">
    <source>
        <dbReference type="Proteomes" id="UP001186452"/>
    </source>
</evidence>
<dbReference type="Pfam" id="PF01979">
    <property type="entry name" value="Amidohydro_1"/>
    <property type="match status" value="1"/>
</dbReference>
<evidence type="ECO:0000256" key="3">
    <source>
        <dbReference type="ARBA" id="ARBA00022801"/>
    </source>
</evidence>
<feature type="domain" description="Amidohydrolase-related" evidence="6">
    <location>
        <begin position="48"/>
        <end position="384"/>
    </location>
</feature>
<protein>
    <submittedName>
        <fullName evidence="8">N-acetylglucosamine-6-phosphate deacetylase</fullName>
        <ecNumber evidence="8">3.5.1.25</ecNumber>
    </submittedName>
</protein>
<evidence type="ECO:0000256" key="2">
    <source>
        <dbReference type="ARBA" id="ARBA00022723"/>
    </source>
</evidence>
<keyword evidence="9" id="KW-1185">Reference proteome</keyword>
<dbReference type="GO" id="GO:0008448">
    <property type="term" value="F:N-acetylglucosamine-6-phosphate deacetylase activity"/>
    <property type="evidence" value="ECO:0007669"/>
    <property type="project" value="UniProtKB-EC"/>
</dbReference>
<organism evidence="8 9">
    <name type="scientific">Photobacterium rosenbergii</name>
    <dbReference type="NCBI Taxonomy" id="294936"/>
    <lineage>
        <taxon>Bacteria</taxon>
        <taxon>Pseudomonadati</taxon>
        <taxon>Pseudomonadota</taxon>
        <taxon>Gammaproteobacteria</taxon>
        <taxon>Vibrionales</taxon>
        <taxon>Vibrionaceae</taxon>
        <taxon>Photobacterium</taxon>
    </lineage>
</organism>
<keyword evidence="3 5" id="KW-0378">Hydrolase</keyword>
<dbReference type="PANTHER" id="PTHR11113">
    <property type="entry name" value="N-ACETYLGLUCOSAMINE-6-PHOSPHATE DEACETYLASE"/>
    <property type="match status" value="1"/>
</dbReference>
<feature type="domain" description="Allantoinase composite" evidence="7">
    <location>
        <begin position="3"/>
        <end position="36"/>
    </location>
</feature>
<evidence type="ECO:0000259" key="6">
    <source>
        <dbReference type="Pfam" id="PF01979"/>
    </source>
</evidence>
<gene>
    <name evidence="8" type="primary">nagA</name>
    <name evidence="8" type="ORF">R2X38_16965</name>
</gene>
<dbReference type="RefSeq" id="WP_317523510.1">
    <property type="nucleotide sequence ID" value="NZ_JAWJZI010000007.1"/>
</dbReference>
<dbReference type="EMBL" id="JAWJZI010000007">
    <property type="protein sequence ID" value="MDV5170698.1"/>
    <property type="molecule type" value="Genomic_DNA"/>
</dbReference>
<name>A0ABU3ZLF1_9GAMM</name>
<evidence type="ECO:0000313" key="8">
    <source>
        <dbReference type="EMBL" id="MDV5170698.1"/>
    </source>
</evidence>
<dbReference type="Pfam" id="PF24890">
    <property type="entry name" value="ALN_composite"/>
    <property type="match status" value="1"/>
</dbReference>
<dbReference type="InterPro" id="IPR056854">
    <property type="entry name" value="ALN_composite"/>
</dbReference>
<dbReference type="SUPFAM" id="SSF51556">
    <property type="entry name" value="Metallo-dependent hydrolases"/>
    <property type="match status" value="1"/>
</dbReference>
<dbReference type="InterPro" id="IPR006680">
    <property type="entry name" value="Amidohydro-rel"/>
</dbReference>
<dbReference type="InterPro" id="IPR011059">
    <property type="entry name" value="Metal-dep_hydrolase_composite"/>
</dbReference>
<accession>A0ABU3ZLF1</accession>
<dbReference type="Gene3D" id="2.30.40.10">
    <property type="entry name" value="Urease, subunit C, domain 1"/>
    <property type="match status" value="1"/>
</dbReference>
<evidence type="ECO:0000259" key="7">
    <source>
        <dbReference type="Pfam" id="PF24890"/>
    </source>
</evidence>
<proteinExistence type="inferred from homology"/>
<evidence type="ECO:0000256" key="5">
    <source>
        <dbReference type="PIRNR" id="PIRNR038994"/>
    </source>
</evidence>
<keyword evidence="2" id="KW-0479">Metal-binding</keyword>
<reference evidence="8 9" key="1">
    <citation type="submission" date="2023-10" db="EMBL/GenBank/DDBJ databases">
        <title>Marine bacteria isolated from horseshoe crab.</title>
        <authorList>
            <person name="Cheng T.H."/>
        </authorList>
    </citation>
    <scope>NUCLEOTIDE SEQUENCE [LARGE SCALE GENOMIC DNA]</scope>
    <source>
        <strain evidence="8 9">HSC6</strain>
    </source>
</reference>
<dbReference type="Gene3D" id="3.20.20.140">
    <property type="entry name" value="Metal-dependent hydrolases"/>
    <property type="match status" value="1"/>
</dbReference>
<keyword evidence="4 5" id="KW-0119">Carbohydrate metabolism</keyword>
<dbReference type="PIRSF" id="PIRSF038994">
    <property type="entry name" value="NagA"/>
    <property type="match status" value="1"/>
</dbReference>
<dbReference type="InterPro" id="IPR032466">
    <property type="entry name" value="Metal_Hydrolase"/>
</dbReference>
<dbReference type="NCBIfam" id="TIGR00221">
    <property type="entry name" value="nagA"/>
    <property type="match status" value="1"/>
</dbReference>
<comment type="similarity">
    <text evidence="1 5">Belongs to the metallo-dependent hydrolases superfamily. NagA family.</text>
</comment>
<dbReference type="EC" id="3.5.1.25" evidence="8"/>
<dbReference type="PANTHER" id="PTHR11113:SF14">
    <property type="entry name" value="N-ACETYLGLUCOSAMINE-6-PHOSPHATE DEACETYLASE"/>
    <property type="match status" value="1"/>
</dbReference>
<dbReference type="SUPFAM" id="SSF51338">
    <property type="entry name" value="Composite domain of metallo-dependent hydrolases"/>
    <property type="match status" value="1"/>
</dbReference>
<comment type="caution">
    <text evidence="8">The sequence shown here is derived from an EMBL/GenBank/DDBJ whole genome shotgun (WGS) entry which is preliminary data.</text>
</comment>
<dbReference type="Proteomes" id="UP001186452">
    <property type="component" value="Unassembled WGS sequence"/>
</dbReference>
<evidence type="ECO:0000256" key="4">
    <source>
        <dbReference type="ARBA" id="ARBA00023277"/>
    </source>
</evidence>
<evidence type="ECO:0000256" key="1">
    <source>
        <dbReference type="ARBA" id="ARBA00010716"/>
    </source>
</evidence>
<sequence>MGHFVIKSDHIITPDGEIAGFLEVNNGKITAIHHEYAGEYIDHSEHSIMPGFIDIHIHGWGRGSFAYKGTVDSLRHMSEDLPKVGVTSYLPTSGTMPNDFLESSLQAAAEHIAEYHPEMGAEPVGVHMEGPYINPEYLGLQREDSIQQPSIEGFERFNALSGDNVRLMTLAPEVEGSLDLIRHMRSKGVTASAGHTAATFDQITEAIEAGLNHFTHAFSGMRGFHHRELGVVGALMYHQDVYAEVAKQTGITIRHEAFDILYRLKKDRRLVMMTDCMGYADFPDGYEFYHYLRKETFNVKGGQLFLTHDDGTVKQVNPCCYKEVEGLEMNFLESVRAVVDRLDYGLCSVARIASENPATLAGVADRKGRLEAGKDADILVLDQELQLLDVYCNGVKQAL</sequence>